<dbReference type="Proteomes" id="UP000250222">
    <property type="component" value="Unassembled WGS sequence"/>
</dbReference>
<dbReference type="AlphaFoldDB" id="A0A2Y9ARB3"/>
<protein>
    <submittedName>
        <fullName evidence="2">Peptidase family M23</fullName>
    </submittedName>
</protein>
<dbReference type="GO" id="GO:0004222">
    <property type="term" value="F:metalloendopeptidase activity"/>
    <property type="evidence" value="ECO:0007669"/>
    <property type="project" value="TreeGrafter"/>
</dbReference>
<accession>A0A2Y9ARB3</accession>
<dbReference type="InterPro" id="IPR011055">
    <property type="entry name" value="Dup_hybrid_motif"/>
</dbReference>
<dbReference type="EMBL" id="UETB01000019">
    <property type="protein sequence ID" value="SSA46924.1"/>
    <property type="molecule type" value="Genomic_DNA"/>
</dbReference>
<evidence type="ECO:0000259" key="1">
    <source>
        <dbReference type="Pfam" id="PF01551"/>
    </source>
</evidence>
<dbReference type="Gene3D" id="2.70.70.10">
    <property type="entry name" value="Glucose Permease (Domain IIA)"/>
    <property type="match status" value="1"/>
</dbReference>
<organism evidence="2 3">
    <name type="scientific">Georgenia satyanarayanai</name>
    <dbReference type="NCBI Taxonomy" id="860221"/>
    <lineage>
        <taxon>Bacteria</taxon>
        <taxon>Bacillati</taxon>
        <taxon>Actinomycetota</taxon>
        <taxon>Actinomycetes</taxon>
        <taxon>Micrococcales</taxon>
        <taxon>Bogoriellaceae</taxon>
        <taxon>Georgenia</taxon>
    </lineage>
</organism>
<dbReference type="OrthoDB" id="5496837at2"/>
<dbReference type="SUPFAM" id="SSF51261">
    <property type="entry name" value="Duplicated hybrid motif"/>
    <property type="match status" value="1"/>
</dbReference>
<evidence type="ECO:0000313" key="3">
    <source>
        <dbReference type="Proteomes" id="UP000250222"/>
    </source>
</evidence>
<keyword evidence="3" id="KW-1185">Reference proteome</keyword>
<dbReference type="PANTHER" id="PTHR21666:SF270">
    <property type="entry name" value="MUREIN HYDROLASE ACTIVATOR ENVC"/>
    <property type="match status" value="1"/>
</dbReference>
<feature type="domain" description="M23ase beta-sheet core" evidence="1">
    <location>
        <begin position="241"/>
        <end position="337"/>
    </location>
</feature>
<dbReference type="InterPro" id="IPR016047">
    <property type="entry name" value="M23ase_b-sheet_dom"/>
</dbReference>
<dbReference type="PANTHER" id="PTHR21666">
    <property type="entry name" value="PEPTIDASE-RELATED"/>
    <property type="match status" value="1"/>
</dbReference>
<reference evidence="2 3" key="1">
    <citation type="submission" date="2016-10" db="EMBL/GenBank/DDBJ databases">
        <authorList>
            <person name="Cai Z."/>
        </authorList>
    </citation>
    <scope>NUCLEOTIDE SEQUENCE [LARGE SCALE GENOMIC DNA]</scope>
    <source>
        <strain evidence="2 3">CGMCC 1.10826</strain>
    </source>
</reference>
<evidence type="ECO:0000313" key="2">
    <source>
        <dbReference type="EMBL" id="SSA46924.1"/>
    </source>
</evidence>
<dbReference type="InterPro" id="IPR050570">
    <property type="entry name" value="Cell_wall_metabolism_enzyme"/>
</dbReference>
<dbReference type="CDD" id="cd12797">
    <property type="entry name" value="M23_peptidase"/>
    <property type="match status" value="1"/>
</dbReference>
<proteinExistence type="predicted"/>
<dbReference type="RefSeq" id="WP_110853777.1">
    <property type="nucleotide sequence ID" value="NZ_QKLZ01000019.1"/>
</dbReference>
<name>A0A2Y9ARB3_9MICO</name>
<sequence>MPPKLLPIAALILIPAAVLALVFSLLLLGGTPAEANCNPGQDSTVSISDADVPDGEVNGYSGDQLVNAAHILRAGADMGMSVRDQTIGVMTAMGESSLQVLDRGDAVGPDSRGLFQQRDNGAWGSYEDRMDPYVSATSFFEAMIQLHGRDSLEPTMVAHRVQRNADPFHYERYWDDAVAVVEALSGADTGLARGTGGRVCTTTTTTPGTVGPEGWALPADGPITSGYGMRVDPVTGAFTRLHAGLDFQAGGCEGPIWAAQEGTVIDVFTDQHGGWTLDVDHGGVLTRYKHMYANGILVAVGDRVEAGQQIARTGSSGWSTGCHLHFEVHVDGSPVDPRDFLAALGISL</sequence>
<dbReference type="Pfam" id="PF01551">
    <property type="entry name" value="Peptidase_M23"/>
    <property type="match status" value="1"/>
</dbReference>
<gene>
    <name evidence="2" type="ORF">SAMN05216184_11937</name>
</gene>